<reference evidence="6" key="1">
    <citation type="submission" date="2022-07" db="EMBL/GenBank/DDBJ databases">
        <title>Phylogenomic reconstructions and comparative analyses of Kickxellomycotina fungi.</title>
        <authorList>
            <person name="Reynolds N.K."/>
            <person name="Stajich J.E."/>
            <person name="Barry K."/>
            <person name="Grigoriev I.V."/>
            <person name="Crous P."/>
            <person name="Smith M.E."/>
        </authorList>
    </citation>
    <scope>NUCLEOTIDE SEQUENCE</scope>
    <source>
        <strain evidence="6">NBRC 100468</strain>
    </source>
</reference>
<dbReference type="GO" id="GO:0000027">
    <property type="term" value="P:ribosomal large subunit assembly"/>
    <property type="evidence" value="ECO:0007669"/>
    <property type="project" value="TreeGrafter"/>
</dbReference>
<dbReference type="Pfam" id="PF01159">
    <property type="entry name" value="Ribosomal_L6e"/>
    <property type="match status" value="1"/>
</dbReference>
<evidence type="ECO:0000259" key="5">
    <source>
        <dbReference type="Pfam" id="PF03868"/>
    </source>
</evidence>
<gene>
    <name evidence="6" type="primary">RPL6</name>
    <name evidence="6" type="ORF">H4219_002207</name>
</gene>
<dbReference type="GO" id="GO:0002181">
    <property type="term" value="P:cytoplasmic translation"/>
    <property type="evidence" value="ECO:0007669"/>
    <property type="project" value="TreeGrafter"/>
</dbReference>
<dbReference type="Pfam" id="PF03868">
    <property type="entry name" value="Ribosomal_L6e_N"/>
    <property type="match status" value="1"/>
</dbReference>
<dbReference type="InterPro" id="IPR014722">
    <property type="entry name" value="Rib_uL2_dom2"/>
</dbReference>
<keyword evidence="7" id="KW-1185">Reference proteome</keyword>
<dbReference type="EMBL" id="JANBPU010000033">
    <property type="protein sequence ID" value="KAJ1919053.1"/>
    <property type="molecule type" value="Genomic_DNA"/>
</dbReference>
<protein>
    <submittedName>
        <fullName evidence="6">60S ribosomal protein L6</fullName>
    </submittedName>
</protein>
<evidence type="ECO:0000256" key="1">
    <source>
        <dbReference type="ARBA" id="ARBA00010592"/>
    </source>
</evidence>
<dbReference type="PANTHER" id="PTHR10715:SF0">
    <property type="entry name" value="LARGE RIBOSOMAL SUBUNIT PROTEIN EL6"/>
    <property type="match status" value="1"/>
</dbReference>
<dbReference type="Gene3D" id="2.30.30.30">
    <property type="match status" value="1"/>
</dbReference>
<evidence type="ECO:0000256" key="3">
    <source>
        <dbReference type="ARBA" id="ARBA00023274"/>
    </source>
</evidence>
<dbReference type="Proteomes" id="UP001150538">
    <property type="component" value="Unassembled WGS sequence"/>
</dbReference>
<dbReference type="CDD" id="cd13156">
    <property type="entry name" value="KOW_RPL6"/>
    <property type="match status" value="1"/>
</dbReference>
<dbReference type="FunFam" id="2.30.30.30:FF:000014">
    <property type="entry name" value="60S ribosomal protein L6"/>
    <property type="match status" value="1"/>
</dbReference>
<feature type="domain" description="Large ribosomal subunit protein uL6 N-terminal" evidence="5">
    <location>
        <begin position="3"/>
        <end position="41"/>
    </location>
</feature>
<comment type="caution">
    <text evidence="6">The sequence shown here is derived from an EMBL/GenBank/DDBJ whole genome shotgun (WGS) entry which is preliminary data.</text>
</comment>
<evidence type="ECO:0000313" key="7">
    <source>
        <dbReference type="Proteomes" id="UP001150538"/>
    </source>
</evidence>
<dbReference type="AlphaFoldDB" id="A0A9W8DQV2"/>
<accession>A0A9W8DQV2</accession>
<name>A0A9W8DQV2_9FUNG</name>
<dbReference type="SUPFAM" id="SSF50104">
    <property type="entry name" value="Translation proteins SH3-like domain"/>
    <property type="match status" value="1"/>
</dbReference>
<dbReference type="GO" id="GO:0003735">
    <property type="term" value="F:structural constituent of ribosome"/>
    <property type="evidence" value="ECO:0007669"/>
    <property type="project" value="InterPro"/>
</dbReference>
<sequence>MSHSSRSSLLKPGVSRLSRSQVFARRALYKKKKVAGKKEAKPARHQRPASAKPSATEDITKDLKKSLLFNPSQVSAIKAPSHPKGRKALRPTKLRQSITPGSVLIILAGRFRGKRVVFLKQLDSGLLLVTGPYKINGVPLRRVNQAYVAATSTKINIEGVKVSTINDSYFKRESEATEEKISAQKVATQKEVDAQIISKVNEVQHLSSYLSKPFSLSKGQYPHQLKF</sequence>
<dbReference type="InterPro" id="IPR008991">
    <property type="entry name" value="Translation_prot_SH3-like_sf"/>
</dbReference>
<dbReference type="GO" id="GO:0003723">
    <property type="term" value="F:RNA binding"/>
    <property type="evidence" value="ECO:0007669"/>
    <property type="project" value="TreeGrafter"/>
</dbReference>
<proteinExistence type="inferred from homology"/>
<evidence type="ECO:0000256" key="4">
    <source>
        <dbReference type="SAM" id="MobiDB-lite"/>
    </source>
</evidence>
<dbReference type="OrthoDB" id="2436667at2759"/>
<keyword evidence="3" id="KW-0687">Ribonucleoprotein</keyword>
<dbReference type="PANTHER" id="PTHR10715">
    <property type="entry name" value="60S RIBOSOMAL PROTEIN L6"/>
    <property type="match status" value="1"/>
</dbReference>
<evidence type="ECO:0000256" key="2">
    <source>
        <dbReference type="ARBA" id="ARBA00022980"/>
    </source>
</evidence>
<dbReference type="InterPro" id="IPR000915">
    <property type="entry name" value="60S_ribosomal_eL6"/>
</dbReference>
<comment type="similarity">
    <text evidence="1">Belongs to the eukaryotic ribosomal protein eL6 family.</text>
</comment>
<organism evidence="6 7">
    <name type="scientific">Mycoemilia scoparia</name>
    <dbReference type="NCBI Taxonomy" id="417184"/>
    <lineage>
        <taxon>Eukaryota</taxon>
        <taxon>Fungi</taxon>
        <taxon>Fungi incertae sedis</taxon>
        <taxon>Zoopagomycota</taxon>
        <taxon>Kickxellomycotina</taxon>
        <taxon>Kickxellomycetes</taxon>
        <taxon>Kickxellales</taxon>
        <taxon>Kickxellaceae</taxon>
        <taxon>Mycoemilia</taxon>
    </lineage>
</organism>
<feature type="region of interest" description="Disordered" evidence="4">
    <location>
        <begin position="30"/>
        <end position="58"/>
    </location>
</feature>
<dbReference type="InterPro" id="IPR005568">
    <property type="entry name" value="Ribosomal_uL6_N"/>
</dbReference>
<dbReference type="InterPro" id="IPR041997">
    <property type="entry name" value="Ribosomal_eL6_KOW"/>
</dbReference>
<dbReference type="GO" id="GO:0022625">
    <property type="term" value="C:cytosolic large ribosomal subunit"/>
    <property type="evidence" value="ECO:0007669"/>
    <property type="project" value="TreeGrafter"/>
</dbReference>
<keyword evidence="2 6" id="KW-0689">Ribosomal protein</keyword>
<evidence type="ECO:0000313" key="6">
    <source>
        <dbReference type="EMBL" id="KAJ1919053.1"/>
    </source>
</evidence>